<keyword evidence="2" id="KW-0238">DNA-binding</keyword>
<dbReference type="InterPro" id="IPR016032">
    <property type="entry name" value="Sig_transdc_resp-reg_C-effctor"/>
</dbReference>
<accession>A0ABW7IXM1</accession>
<dbReference type="PANTHER" id="PTHR44688:SF16">
    <property type="entry name" value="DNA-BINDING TRANSCRIPTIONAL ACTIVATOR DEVR_DOSR"/>
    <property type="match status" value="1"/>
</dbReference>
<organism evidence="5 6">
    <name type="scientific">Vibrio rumoiensis</name>
    <dbReference type="NCBI Taxonomy" id="76258"/>
    <lineage>
        <taxon>Bacteria</taxon>
        <taxon>Pseudomonadati</taxon>
        <taxon>Pseudomonadota</taxon>
        <taxon>Gammaproteobacteria</taxon>
        <taxon>Vibrionales</taxon>
        <taxon>Vibrionaceae</taxon>
        <taxon>Vibrio</taxon>
    </lineage>
</organism>
<gene>
    <name evidence="5" type="ORF">ACGRQ9_13125</name>
</gene>
<dbReference type="PROSITE" id="PS50043">
    <property type="entry name" value="HTH_LUXR_2"/>
    <property type="match status" value="1"/>
</dbReference>
<evidence type="ECO:0000313" key="6">
    <source>
        <dbReference type="Proteomes" id="UP001607151"/>
    </source>
</evidence>
<dbReference type="PRINTS" id="PR00038">
    <property type="entry name" value="HTHLUXR"/>
</dbReference>
<keyword evidence="3" id="KW-0804">Transcription</keyword>
<dbReference type="Gene3D" id="1.10.10.10">
    <property type="entry name" value="Winged helix-like DNA-binding domain superfamily/Winged helix DNA-binding domain"/>
    <property type="match status" value="1"/>
</dbReference>
<evidence type="ECO:0000256" key="3">
    <source>
        <dbReference type="ARBA" id="ARBA00023163"/>
    </source>
</evidence>
<feature type="domain" description="HTH luxR-type" evidence="4">
    <location>
        <begin position="155"/>
        <end position="220"/>
    </location>
</feature>
<dbReference type="PROSITE" id="PS00622">
    <property type="entry name" value="HTH_LUXR_1"/>
    <property type="match status" value="1"/>
</dbReference>
<dbReference type="InterPro" id="IPR049151">
    <property type="entry name" value="CsgD-like_REC"/>
</dbReference>
<evidence type="ECO:0000256" key="2">
    <source>
        <dbReference type="ARBA" id="ARBA00023125"/>
    </source>
</evidence>
<keyword evidence="1" id="KW-0805">Transcription regulation</keyword>
<dbReference type="SMART" id="SM00421">
    <property type="entry name" value="HTH_LUXR"/>
    <property type="match status" value="1"/>
</dbReference>
<sequence length="225" mass="26161">MQDLEWRGTMDERLYLITSKTLQSSLLKENLEREVNRKIDPVTFSNFLELTNTPNISGMHVILDMEYIQDNMIKVYLNHMHSEGRKVKEILINNSRDINVSFILQFPNVVGVFFKDDCLGNITTGLNDILLGRFSLSSELSQKIIEYYRKNDLFSSRAFADLTCREEEILKLLLVGASNVQIAEQLFVSENTVKTHLHHVFKKIKVRNRLQALMWAKKYKFDGAI</sequence>
<protein>
    <submittedName>
        <fullName evidence="5">LuxR C-terminal-related transcriptional regulator</fullName>
    </submittedName>
</protein>
<dbReference type="CDD" id="cd06170">
    <property type="entry name" value="LuxR_C_like"/>
    <property type="match status" value="1"/>
</dbReference>
<dbReference type="InterPro" id="IPR000792">
    <property type="entry name" value="Tscrpt_reg_LuxR_C"/>
</dbReference>
<dbReference type="SUPFAM" id="SSF46894">
    <property type="entry name" value="C-terminal effector domain of the bipartite response regulators"/>
    <property type="match status" value="1"/>
</dbReference>
<dbReference type="InterPro" id="IPR036388">
    <property type="entry name" value="WH-like_DNA-bd_sf"/>
</dbReference>
<dbReference type="EMBL" id="JBIHSN010000003">
    <property type="protein sequence ID" value="MFH0266387.1"/>
    <property type="molecule type" value="Genomic_DNA"/>
</dbReference>
<keyword evidence="6" id="KW-1185">Reference proteome</keyword>
<evidence type="ECO:0000313" key="5">
    <source>
        <dbReference type="EMBL" id="MFH0266387.1"/>
    </source>
</evidence>
<proteinExistence type="predicted"/>
<dbReference type="Proteomes" id="UP001607151">
    <property type="component" value="Unassembled WGS sequence"/>
</dbReference>
<dbReference type="Gene3D" id="3.40.50.2300">
    <property type="match status" value="1"/>
</dbReference>
<name>A0ABW7IXM1_9VIBR</name>
<dbReference type="Pfam" id="PF21155">
    <property type="entry name" value="VpsT-like_REC"/>
    <property type="match status" value="1"/>
</dbReference>
<dbReference type="Pfam" id="PF00196">
    <property type="entry name" value="GerE"/>
    <property type="match status" value="1"/>
</dbReference>
<dbReference type="PANTHER" id="PTHR44688">
    <property type="entry name" value="DNA-BINDING TRANSCRIPTIONAL ACTIVATOR DEVR_DOSR"/>
    <property type="match status" value="1"/>
</dbReference>
<reference evidence="5 6" key="1">
    <citation type="submission" date="2024-10" db="EMBL/GenBank/DDBJ databases">
        <authorList>
            <person name="Yibar A."/>
            <person name="Saticioglu I.B."/>
            <person name="Duman M."/>
            <person name="Ajmi N."/>
            <person name="Gurler F."/>
            <person name="Ay H."/>
            <person name="Onuk E."/>
            <person name="Guler S."/>
            <person name="Romalde J.L."/>
        </authorList>
    </citation>
    <scope>NUCLEOTIDE SEQUENCE [LARGE SCALE GENOMIC DNA]</scope>
    <source>
        <strain evidence="5 6">14-MA-B</strain>
    </source>
</reference>
<dbReference type="RefSeq" id="WP_089140373.1">
    <property type="nucleotide sequence ID" value="NZ_AP018686.1"/>
</dbReference>
<evidence type="ECO:0000259" key="4">
    <source>
        <dbReference type="PROSITE" id="PS50043"/>
    </source>
</evidence>
<evidence type="ECO:0000256" key="1">
    <source>
        <dbReference type="ARBA" id="ARBA00023015"/>
    </source>
</evidence>
<comment type="caution">
    <text evidence="5">The sequence shown here is derived from an EMBL/GenBank/DDBJ whole genome shotgun (WGS) entry which is preliminary data.</text>
</comment>